<gene>
    <name evidence="1" type="ORF">DFH07DRAFT_748588</name>
</gene>
<feature type="non-terminal residue" evidence="1">
    <location>
        <position position="159"/>
    </location>
</feature>
<proteinExistence type="predicted"/>
<evidence type="ECO:0000313" key="1">
    <source>
        <dbReference type="EMBL" id="KAJ7745936.1"/>
    </source>
</evidence>
<name>A0AAD7N557_9AGAR</name>
<sequence>VTHPPEEIKHVSHPHSKQQPMFQSFDEYVASNMAEQTTPTDEQPWRPFRSQLDFEVAEFCEVNMLNKDSTETLITLIWRCIRSSRFHLLSDLKCLQFEKGTITIQYKNEDKIFDTYTRPIWDWARGLIQDPHLASCFVWYAEKAYKFNGDSYIRFYHEP</sequence>
<dbReference type="EMBL" id="JARJLG010000100">
    <property type="protein sequence ID" value="KAJ7745936.1"/>
    <property type="molecule type" value="Genomic_DNA"/>
</dbReference>
<organism evidence="1 2">
    <name type="scientific">Mycena maculata</name>
    <dbReference type="NCBI Taxonomy" id="230809"/>
    <lineage>
        <taxon>Eukaryota</taxon>
        <taxon>Fungi</taxon>
        <taxon>Dikarya</taxon>
        <taxon>Basidiomycota</taxon>
        <taxon>Agaricomycotina</taxon>
        <taxon>Agaricomycetes</taxon>
        <taxon>Agaricomycetidae</taxon>
        <taxon>Agaricales</taxon>
        <taxon>Marasmiineae</taxon>
        <taxon>Mycenaceae</taxon>
        <taxon>Mycena</taxon>
    </lineage>
</organism>
<accession>A0AAD7N557</accession>
<evidence type="ECO:0000313" key="2">
    <source>
        <dbReference type="Proteomes" id="UP001215280"/>
    </source>
</evidence>
<dbReference type="Proteomes" id="UP001215280">
    <property type="component" value="Unassembled WGS sequence"/>
</dbReference>
<comment type="caution">
    <text evidence="1">The sequence shown here is derived from an EMBL/GenBank/DDBJ whole genome shotgun (WGS) entry which is preliminary data.</text>
</comment>
<keyword evidence="2" id="KW-1185">Reference proteome</keyword>
<reference evidence="1" key="1">
    <citation type="submission" date="2023-03" db="EMBL/GenBank/DDBJ databases">
        <title>Massive genome expansion in bonnet fungi (Mycena s.s.) driven by repeated elements and novel gene families across ecological guilds.</title>
        <authorList>
            <consortium name="Lawrence Berkeley National Laboratory"/>
            <person name="Harder C.B."/>
            <person name="Miyauchi S."/>
            <person name="Viragh M."/>
            <person name="Kuo A."/>
            <person name="Thoen E."/>
            <person name="Andreopoulos B."/>
            <person name="Lu D."/>
            <person name="Skrede I."/>
            <person name="Drula E."/>
            <person name="Henrissat B."/>
            <person name="Morin E."/>
            <person name="Kohler A."/>
            <person name="Barry K."/>
            <person name="LaButti K."/>
            <person name="Morin E."/>
            <person name="Salamov A."/>
            <person name="Lipzen A."/>
            <person name="Mereny Z."/>
            <person name="Hegedus B."/>
            <person name="Baldrian P."/>
            <person name="Stursova M."/>
            <person name="Weitz H."/>
            <person name="Taylor A."/>
            <person name="Grigoriev I.V."/>
            <person name="Nagy L.G."/>
            <person name="Martin F."/>
            <person name="Kauserud H."/>
        </authorList>
    </citation>
    <scope>NUCLEOTIDE SEQUENCE</scope>
    <source>
        <strain evidence="1">CBHHK188m</strain>
    </source>
</reference>
<dbReference type="AlphaFoldDB" id="A0AAD7N557"/>
<protein>
    <submittedName>
        <fullName evidence="1">Uncharacterized protein</fullName>
    </submittedName>
</protein>